<feature type="signal peptide" evidence="8">
    <location>
        <begin position="1"/>
        <end position="27"/>
    </location>
</feature>
<keyword evidence="7" id="KW-1133">Transmembrane helix</keyword>
<keyword evidence="4" id="KW-1003">Cell membrane</keyword>
<feature type="chain" id="PRO_5046877436" description="Lectin-like protein BA14k" evidence="8">
    <location>
        <begin position="28"/>
        <end position="153"/>
    </location>
</feature>
<keyword evidence="7" id="KW-0812">Transmembrane</keyword>
<proteinExistence type="inferred from homology"/>
<evidence type="ECO:0000256" key="2">
    <source>
        <dbReference type="ARBA" id="ARBA00010270"/>
    </source>
</evidence>
<feature type="transmembrane region" description="Helical" evidence="7">
    <location>
        <begin position="40"/>
        <end position="58"/>
    </location>
</feature>
<dbReference type="EMBL" id="CP032405">
    <property type="protein sequence ID" value="QRF53606.1"/>
    <property type="molecule type" value="Genomic_DNA"/>
</dbReference>
<evidence type="ECO:0000256" key="7">
    <source>
        <dbReference type="SAM" id="Phobius"/>
    </source>
</evidence>
<comment type="function">
    <text evidence="6">Has immunoglobulin-binding and hemagglutination properties, and can bind to mannose. Essential for virulence. May be involved in LPS biosynthesis or polysaccharide transport.</text>
</comment>
<protein>
    <recommendedName>
        <fullName evidence="3">Lectin-like protein BA14k</fullName>
    </recommendedName>
</protein>
<keyword evidence="7" id="KW-0472">Membrane</keyword>
<dbReference type="InterPro" id="IPR012413">
    <property type="entry name" value="BA14K"/>
</dbReference>
<reference evidence="9 10" key="1">
    <citation type="submission" date="2018-09" db="EMBL/GenBank/DDBJ databases">
        <title>Rhizobium sp. MAE2-X.</title>
        <authorList>
            <person name="Lee Y."/>
            <person name="Jeon C.O."/>
        </authorList>
    </citation>
    <scope>NUCLEOTIDE SEQUENCE [LARGE SCALE GENOMIC DNA]</scope>
    <source>
        <strain evidence="9 10">MAE2-X</strain>
    </source>
</reference>
<evidence type="ECO:0000313" key="10">
    <source>
        <dbReference type="Proteomes" id="UP000596351"/>
    </source>
</evidence>
<sequence>MMKFAQNALLAAAVTLTPIAAASQAEAGDRHYRHRSDDALALGVIGLATGMIVGSAIASPPPQRRIYIDRPVSVYDEPGYYVDDYPPPPPRHTYRPRPVYQQLRPVVQSYGIEPWTGAWYDYCAQRYRSFNPRTGTFVGYDGRTHFCTARKGP</sequence>
<keyword evidence="5" id="KW-0430">Lectin</keyword>
<gene>
    <name evidence="9" type="ORF">D4A92_20200</name>
</gene>
<evidence type="ECO:0000256" key="6">
    <source>
        <dbReference type="ARBA" id="ARBA00025321"/>
    </source>
</evidence>
<comment type="subcellular location">
    <subcellularLocation>
        <location evidence="1">Membrane</location>
        <topology evidence="1">Single-pass membrane protein</topology>
    </subcellularLocation>
</comment>
<evidence type="ECO:0000256" key="4">
    <source>
        <dbReference type="ARBA" id="ARBA00022475"/>
    </source>
</evidence>
<dbReference type="RefSeq" id="WP_203016895.1">
    <property type="nucleotide sequence ID" value="NZ_CP032405.1"/>
</dbReference>
<dbReference type="Pfam" id="PF07886">
    <property type="entry name" value="BA14K"/>
    <property type="match status" value="1"/>
</dbReference>
<comment type="similarity">
    <text evidence="2">Belongs to the BA14k family.</text>
</comment>
<accession>A0ABX7EZZ2</accession>
<dbReference type="Proteomes" id="UP000596351">
    <property type="component" value="Chromosome"/>
</dbReference>
<evidence type="ECO:0000256" key="8">
    <source>
        <dbReference type="SAM" id="SignalP"/>
    </source>
</evidence>
<evidence type="ECO:0000256" key="1">
    <source>
        <dbReference type="ARBA" id="ARBA00004167"/>
    </source>
</evidence>
<name>A0ABX7EZZ2_9HYPH</name>
<keyword evidence="8" id="KW-0732">Signal</keyword>
<evidence type="ECO:0000256" key="5">
    <source>
        <dbReference type="ARBA" id="ARBA00022734"/>
    </source>
</evidence>
<organism evidence="9 10">
    <name type="scientific">Rhizobium rosettiformans</name>
    <dbReference type="NCBI Taxonomy" id="1368430"/>
    <lineage>
        <taxon>Bacteria</taxon>
        <taxon>Pseudomonadati</taxon>
        <taxon>Pseudomonadota</taxon>
        <taxon>Alphaproteobacteria</taxon>
        <taxon>Hyphomicrobiales</taxon>
        <taxon>Rhizobiaceae</taxon>
        <taxon>Rhizobium/Agrobacterium group</taxon>
        <taxon>Rhizobium</taxon>
    </lineage>
</organism>
<keyword evidence="10" id="KW-1185">Reference proteome</keyword>
<evidence type="ECO:0000313" key="9">
    <source>
        <dbReference type="EMBL" id="QRF53606.1"/>
    </source>
</evidence>
<evidence type="ECO:0000256" key="3">
    <source>
        <dbReference type="ARBA" id="ARBA00020552"/>
    </source>
</evidence>